<feature type="domain" description="DUF5641" evidence="1">
    <location>
        <begin position="45"/>
        <end position="136"/>
    </location>
</feature>
<dbReference type="OMA" id="ILGRIHY"/>
<accession>B4HA02</accession>
<proteinExistence type="predicted"/>
<dbReference type="Proteomes" id="UP000008744">
    <property type="component" value="Unassembled WGS sequence"/>
</dbReference>
<evidence type="ECO:0000313" key="3">
    <source>
        <dbReference type="Proteomes" id="UP000008744"/>
    </source>
</evidence>
<dbReference type="EMBL" id="CH479234">
    <property type="protein sequence ID" value="EDW36669.1"/>
    <property type="molecule type" value="Genomic_DNA"/>
</dbReference>
<dbReference type="AlphaFoldDB" id="B4HA02"/>
<organism evidence="3">
    <name type="scientific">Drosophila persimilis</name>
    <name type="common">Fruit fly</name>
    <dbReference type="NCBI Taxonomy" id="7234"/>
    <lineage>
        <taxon>Eukaryota</taxon>
        <taxon>Metazoa</taxon>
        <taxon>Ecdysozoa</taxon>
        <taxon>Arthropoda</taxon>
        <taxon>Hexapoda</taxon>
        <taxon>Insecta</taxon>
        <taxon>Pterygota</taxon>
        <taxon>Neoptera</taxon>
        <taxon>Endopterygota</taxon>
        <taxon>Diptera</taxon>
        <taxon>Brachycera</taxon>
        <taxon>Muscomorpha</taxon>
        <taxon>Ephydroidea</taxon>
        <taxon>Drosophilidae</taxon>
        <taxon>Drosophila</taxon>
        <taxon>Sophophora</taxon>
    </lineage>
</organism>
<dbReference type="Pfam" id="PF18701">
    <property type="entry name" value="DUF5641"/>
    <property type="match status" value="1"/>
</dbReference>
<dbReference type="HOGENOM" id="CLU_1679785_0_0_1"/>
<reference evidence="2 3" key="1">
    <citation type="journal article" date="2007" name="Nature">
        <title>Evolution of genes and genomes on the Drosophila phylogeny.</title>
        <authorList>
            <consortium name="Drosophila 12 Genomes Consortium"/>
            <person name="Clark A.G."/>
            <person name="Eisen M.B."/>
            <person name="Smith D.R."/>
            <person name="Bergman C.M."/>
            <person name="Oliver B."/>
            <person name="Markow T.A."/>
            <person name="Kaufman T.C."/>
            <person name="Kellis M."/>
            <person name="Gelbart W."/>
            <person name="Iyer V.N."/>
            <person name="Pollard D.A."/>
            <person name="Sackton T.B."/>
            <person name="Larracuente A.M."/>
            <person name="Singh N.D."/>
            <person name="Abad J.P."/>
            <person name="Abt D.N."/>
            <person name="Adryan B."/>
            <person name="Aguade M."/>
            <person name="Akashi H."/>
            <person name="Anderson W.W."/>
            <person name="Aquadro C.F."/>
            <person name="Ardell D.H."/>
            <person name="Arguello R."/>
            <person name="Artieri C.G."/>
            <person name="Barbash D.A."/>
            <person name="Barker D."/>
            <person name="Barsanti P."/>
            <person name="Batterham P."/>
            <person name="Batzoglou S."/>
            <person name="Begun D."/>
            <person name="Bhutkar A."/>
            <person name="Blanco E."/>
            <person name="Bosak S.A."/>
            <person name="Bradley R.K."/>
            <person name="Brand A.D."/>
            <person name="Brent M.R."/>
            <person name="Brooks A.N."/>
            <person name="Brown R.H."/>
            <person name="Butlin R.K."/>
            <person name="Caggese C."/>
            <person name="Calvi B.R."/>
            <person name="Bernardo de Carvalho A."/>
            <person name="Caspi A."/>
            <person name="Castrezana S."/>
            <person name="Celniker S.E."/>
            <person name="Chang J.L."/>
            <person name="Chapple C."/>
            <person name="Chatterji S."/>
            <person name="Chinwalla A."/>
            <person name="Civetta A."/>
            <person name="Clifton S.W."/>
            <person name="Comeron J.M."/>
            <person name="Costello J.C."/>
            <person name="Coyne J.A."/>
            <person name="Daub J."/>
            <person name="David R.G."/>
            <person name="Delcher A.L."/>
            <person name="Delehaunty K."/>
            <person name="Do C.B."/>
            <person name="Ebling H."/>
            <person name="Edwards K."/>
            <person name="Eickbush T."/>
            <person name="Evans J.D."/>
            <person name="Filipski A."/>
            <person name="Findeiss S."/>
            <person name="Freyhult E."/>
            <person name="Fulton L."/>
            <person name="Fulton R."/>
            <person name="Garcia A.C."/>
            <person name="Gardiner A."/>
            <person name="Garfield D.A."/>
            <person name="Garvin B.E."/>
            <person name="Gibson G."/>
            <person name="Gilbert D."/>
            <person name="Gnerre S."/>
            <person name="Godfrey J."/>
            <person name="Good R."/>
            <person name="Gotea V."/>
            <person name="Gravely B."/>
            <person name="Greenberg A.J."/>
            <person name="Griffiths-Jones S."/>
            <person name="Gross S."/>
            <person name="Guigo R."/>
            <person name="Gustafson E.A."/>
            <person name="Haerty W."/>
            <person name="Hahn M.W."/>
            <person name="Halligan D.L."/>
            <person name="Halpern A.L."/>
            <person name="Halter G.M."/>
            <person name="Han M.V."/>
            <person name="Heger A."/>
            <person name="Hillier L."/>
            <person name="Hinrichs A.S."/>
            <person name="Holmes I."/>
            <person name="Hoskins R.A."/>
            <person name="Hubisz M.J."/>
            <person name="Hultmark D."/>
            <person name="Huntley M.A."/>
            <person name="Jaffe D.B."/>
            <person name="Jagadeeshan S."/>
            <person name="Jeck W.R."/>
            <person name="Johnson J."/>
            <person name="Jones C.D."/>
            <person name="Jordan W.C."/>
            <person name="Karpen G.H."/>
            <person name="Kataoka E."/>
            <person name="Keightley P.D."/>
            <person name="Kheradpour P."/>
            <person name="Kirkness E.F."/>
            <person name="Koerich L.B."/>
            <person name="Kristiansen K."/>
            <person name="Kudrna D."/>
            <person name="Kulathinal R.J."/>
            <person name="Kumar S."/>
            <person name="Kwok R."/>
            <person name="Lander E."/>
            <person name="Langley C.H."/>
            <person name="Lapoint R."/>
            <person name="Lazzaro B.P."/>
            <person name="Lee S.J."/>
            <person name="Levesque L."/>
            <person name="Li R."/>
            <person name="Lin C.F."/>
            <person name="Lin M.F."/>
            <person name="Lindblad-Toh K."/>
            <person name="Llopart A."/>
            <person name="Long M."/>
            <person name="Low L."/>
            <person name="Lozovsky E."/>
            <person name="Lu J."/>
            <person name="Luo M."/>
            <person name="Machado C.A."/>
            <person name="Makalowski W."/>
            <person name="Marzo M."/>
            <person name="Matsuda M."/>
            <person name="Matzkin L."/>
            <person name="McAllister B."/>
            <person name="McBride C.S."/>
            <person name="McKernan B."/>
            <person name="McKernan K."/>
            <person name="Mendez-Lago M."/>
            <person name="Minx P."/>
            <person name="Mollenhauer M.U."/>
            <person name="Montooth K."/>
            <person name="Mount S.M."/>
            <person name="Mu X."/>
            <person name="Myers E."/>
            <person name="Negre B."/>
            <person name="Newfeld S."/>
            <person name="Nielsen R."/>
            <person name="Noor M.A."/>
            <person name="O'Grady P."/>
            <person name="Pachter L."/>
            <person name="Papaceit M."/>
            <person name="Parisi M.J."/>
            <person name="Parisi M."/>
            <person name="Parts L."/>
            <person name="Pedersen J.S."/>
            <person name="Pesole G."/>
            <person name="Phillippy A.M."/>
            <person name="Ponting C.P."/>
            <person name="Pop M."/>
            <person name="Porcelli D."/>
            <person name="Powell J.R."/>
            <person name="Prohaska S."/>
            <person name="Pruitt K."/>
            <person name="Puig M."/>
            <person name="Quesneville H."/>
            <person name="Ram K.R."/>
            <person name="Rand D."/>
            <person name="Rasmussen M.D."/>
            <person name="Reed L.K."/>
            <person name="Reenan R."/>
            <person name="Reily A."/>
            <person name="Remington K.A."/>
            <person name="Rieger T.T."/>
            <person name="Ritchie M.G."/>
            <person name="Robin C."/>
            <person name="Rogers Y.H."/>
            <person name="Rohde C."/>
            <person name="Rozas J."/>
            <person name="Rubenfield M.J."/>
            <person name="Ruiz A."/>
            <person name="Russo S."/>
            <person name="Salzberg S.L."/>
            <person name="Sanchez-Gracia A."/>
            <person name="Saranga D.J."/>
            <person name="Sato H."/>
            <person name="Schaeffer S.W."/>
            <person name="Schatz M.C."/>
            <person name="Schlenke T."/>
            <person name="Schwartz R."/>
            <person name="Segarra C."/>
            <person name="Singh R.S."/>
            <person name="Sirot L."/>
            <person name="Sirota M."/>
            <person name="Sisneros N.B."/>
            <person name="Smith C.D."/>
            <person name="Smith T.F."/>
            <person name="Spieth J."/>
            <person name="Stage D.E."/>
            <person name="Stark A."/>
            <person name="Stephan W."/>
            <person name="Strausberg R.L."/>
            <person name="Strempel S."/>
            <person name="Sturgill D."/>
            <person name="Sutton G."/>
            <person name="Sutton G.G."/>
            <person name="Tao W."/>
            <person name="Teichmann S."/>
            <person name="Tobari Y.N."/>
            <person name="Tomimura Y."/>
            <person name="Tsolas J.M."/>
            <person name="Valente V.L."/>
            <person name="Venter E."/>
            <person name="Venter J.C."/>
            <person name="Vicario S."/>
            <person name="Vieira F.G."/>
            <person name="Vilella A.J."/>
            <person name="Villasante A."/>
            <person name="Walenz B."/>
            <person name="Wang J."/>
            <person name="Wasserman M."/>
            <person name="Watts T."/>
            <person name="Wilson D."/>
            <person name="Wilson R.K."/>
            <person name="Wing R.A."/>
            <person name="Wolfner M.F."/>
            <person name="Wong A."/>
            <person name="Wong G.K."/>
            <person name="Wu C.I."/>
            <person name="Wu G."/>
            <person name="Yamamoto D."/>
            <person name="Yang H.P."/>
            <person name="Yang S.P."/>
            <person name="Yorke J.A."/>
            <person name="Yoshida K."/>
            <person name="Zdobnov E."/>
            <person name="Zhang P."/>
            <person name="Zhang Y."/>
            <person name="Zimin A.V."/>
            <person name="Baldwin J."/>
            <person name="Abdouelleil A."/>
            <person name="Abdulkadir J."/>
            <person name="Abebe A."/>
            <person name="Abera B."/>
            <person name="Abreu J."/>
            <person name="Acer S.C."/>
            <person name="Aftuck L."/>
            <person name="Alexander A."/>
            <person name="An P."/>
            <person name="Anderson E."/>
            <person name="Anderson S."/>
            <person name="Arachi H."/>
            <person name="Azer M."/>
            <person name="Bachantsang P."/>
            <person name="Barry A."/>
            <person name="Bayul T."/>
            <person name="Berlin A."/>
            <person name="Bessette D."/>
            <person name="Bloom T."/>
            <person name="Blye J."/>
            <person name="Boguslavskiy L."/>
            <person name="Bonnet C."/>
            <person name="Boukhgalter B."/>
            <person name="Bourzgui I."/>
            <person name="Brown A."/>
            <person name="Cahill P."/>
            <person name="Channer S."/>
            <person name="Cheshatsang Y."/>
            <person name="Chuda L."/>
            <person name="Citroen M."/>
            <person name="Collymore A."/>
            <person name="Cooke P."/>
            <person name="Costello M."/>
            <person name="D'Aco K."/>
            <person name="Daza R."/>
            <person name="De Haan G."/>
            <person name="DeGray S."/>
            <person name="DeMaso C."/>
            <person name="Dhargay N."/>
            <person name="Dooley K."/>
            <person name="Dooley E."/>
            <person name="Doricent M."/>
            <person name="Dorje P."/>
            <person name="Dorjee K."/>
            <person name="Dupes A."/>
            <person name="Elong R."/>
            <person name="Falk J."/>
            <person name="Farina A."/>
            <person name="Faro S."/>
            <person name="Ferguson D."/>
            <person name="Fisher S."/>
            <person name="Foley C.D."/>
            <person name="Franke A."/>
            <person name="Friedrich D."/>
            <person name="Gadbois L."/>
            <person name="Gearin G."/>
            <person name="Gearin C.R."/>
            <person name="Giannoukos G."/>
            <person name="Goode T."/>
            <person name="Graham J."/>
            <person name="Grandbois E."/>
            <person name="Grewal S."/>
            <person name="Gyaltsen K."/>
            <person name="Hafez N."/>
            <person name="Hagos B."/>
            <person name="Hall J."/>
            <person name="Henson C."/>
            <person name="Hollinger A."/>
            <person name="Honan T."/>
            <person name="Huard M.D."/>
            <person name="Hughes L."/>
            <person name="Hurhula B."/>
            <person name="Husby M.E."/>
            <person name="Kamat A."/>
            <person name="Kanga B."/>
            <person name="Kashin S."/>
            <person name="Khazanovich D."/>
            <person name="Kisner P."/>
            <person name="Lance K."/>
            <person name="Lara M."/>
            <person name="Lee W."/>
            <person name="Lennon N."/>
            <person name="Letendre F."/>
            <person name="LeVine R."/>
            <person name="Lipovsky A."/>
            <person name="Liu X."/>
            <person name="Liu J."/>
            <person name="Liu S."/>
            <person name="Lokyitsang T."/>
            <person name="Lokyitsang Y."/>
            <person name="Lubonja R."/>
            <person name="Lui A."/>
            <person name="MacDonald P."/>
            <person name="Magnisalis V."/>
            <person name="Maru K."/>
            <person name="Matthews C."/>
            <person name="McCusker W."/>
            <person name="McDonough S."/>
            <person name="Mehta T."/>
            <person name="Meldrim J."/>
            <person name="Meneus L."/>
            <person name="Mihai O."/>
            <person name="Mihalev A."/>
            <person name="Mihova T."/>
            <person name="Mittelman R."/>
            <person name="Mlenga V."/>
            <person name="Montmayeur A."/>
            <person name="Mulrain L."/>
            <person name="Navidi A."/>
            <person name="Naylor J."/>
            <person name="Negash T."/>
            <person name="Nguyen T."/>
            <person name="Nguyen N."/>
            <person name="Nicol R."/>
            <person name="Norbu C."/>
            <person name="Norbu N."/>
            <person name="Novod N."/>
            <person name="O'Neill B."/>
            <person name="Osman S."/>
            <person name="Markiewicz E."/>
            <person name="Oyono O.L."/>
            <person name="Patti C."/>
            <person name="Phunkhang P."/>
            <person name="Pierre F."/>
            <person name="Priest M."/>
            <person name="Raghuraman S."/>
            <person name="Rege F."/>
            <person name="Reyes R."/>
            <person name="Rise C."/>
            <person name="Rogov P."/>
            <person name="Ross K."/>
            <person name="Ryan E."/>
            <person name="Settipalli S."/>
            <person name="Shea T."/>
            <person name="Sherpa N."/>
            <person name="Shi L."/>
            <person name="Shih D."/>
            <person name="Sparrow T."/>
            <person name="Spaulding J."/>
            <person name="Stalker J."/>
            <person name="Stange-Thomann N."/>
            <person name="Stavropoulos S."/>
            <person name="Stone C."/>
            <person name="Strader C."/>
            <person name="Tesfaye S."/>
            <person name="Thomson T."/>
            <person name="Thoulutsang Y."/>
            <person name="Thoulutsang D."/>
            <person name="Topham K."/>
            <person name="Topping I."/>
            <person name="Tsamla T."/>
            <person name="Vassiliev H."/>
            <person name="Vo A."/>
            <person name="Wangchuk T."/>
            <person name="Wangdi T."/>
            <person name="Weiand M."/>
            <person name="Wilkinson J."/>
            <person name="Wilson A."/>
            <person name="Yadav S."/>
            <person name="Young G."/>
            <person name="Yu Q."/>
            <person name="Zembek L."/>
            <person name="Zhong D."/>
            <person name="Zimmer A."/>
            <person name="Zwirko Z."/>
            <person name="Jaffe D.B."/>
            <person name="Alvarez P."/>
            <person name="Brockman W."/>
            <person name="Butler J."/>
            <person name="Chin C."/>
            <person name="Gnerre S."/>
            <person name="Grabherr M."/>
            <person name="Kleber M."/>
            <person name="Mauceli E."/>
            <person name="MacCallum I."/>
        </authorList>
    </citation>
    <scope>NUCLEOTIDE SEQUENCE [LARGE SCALE GENOMIC DNA]</scope>
    <source>
        <strain evidence="3">MSH-3 / Tucson 14011-0111.49</strain>
    </source>
</reference>
<evidence type="ECO:0000259" key="1">
    <source>
        <dbReference type="Pfam" id="PF18701"/>
    </source>
</evidence>
<protein>
    <submittedName>
        <fullName evidence="2">GL14796</fullName>
    </submittedName>
</protein>
<keyword evidence="3" id="KW-1185">Reference proteome</keyword>
<dbReference type="PhylomeDB" id="B4HA02"/>
<gene>
    <name evidence="2" type="primary">Dper\GL14796</name>
    <name evidence="2" type="ORF">Dper_GL14796</name>
</gene>
<dbReference type="PANTHER" id="PTHR47331:SF1">
    <property type="entry name" value="GAG-LIKE PROTEIN"/>
    <property type="match status" value="1"/>
</dbReference>
<sequence>MVQCVKKVMARTIEVTSKEVQGSFLIETENNVKPVTLNFDRLDGWQRVSYLQQLFWSRWKEEYITSLQQRSKWRTAKPSLAVADLVLVKDENLPPMKWPLARVVELLPGRDDVSRVAVLKTSSGITKRAVNKLCLLPLKDAVESQASNGGSMSGQAA</sequence>
<dbReference type="eggNOG" id="ENOG502ST3R">
    <property type="taxonomic scope" value="Eukaryota"/>
</dbReference>
<dbReference type="InterPro" id="IPR040676">
    <property type="entry name" value="DUF5641"/>
</dbReference>
<dbReference type="STRING" id="7234.B4HA02"/>
<name>B4HA02_DROPE</name>
<dbReference type="PANTHER" id="PTHR47331">
    <property type="entry name" value="PHD-TYPE DOMAIN-CONTAINING PROTEIN"/>
    <property type="match status" value="1"/>
</dbReference>
<evidence type="ECO:0000313" key="2">
    <source>
        <dbReference type="EMBL" id="EDW36669.1"/>
    </source>
</evidence>